<evidence type="ECO:0000256" key="1">
    <source>
        <dbReference type="SAM" id="SignalP"/>
    </source>
</evidence>
<gene>
    <name evidence="3" type="ORF">KZO38_03590</name>
</gene>
<dbReference type="EMBL" id="JAHXCT010000002">
    <property type="protein sequence ID" value="MBW4768842.1"/>
    <property type="molecule type" value="Genomic_DNA"/>
</dbReference>
<feature type="chain" id="PRO_5046072314" evidence="1">
    <location>
        <begin position="26"/>
        <end position="463"/>
    </location>
</feature>
<dbReference type="InterPro" id="IPR001223">
    <property type="entry name" value="Glyco_hydro18_cat"/>
</dbReference>
<dbReference type="RefSeq" id="WP_219479946.1">
    <property type="nucleotide sequence ID" value="NZ_CAKAPR010000003.1"/>
</dbReference>
<dbReference type="PROSITE" id="PS51257">
    <property type="entry name" value="PROKAR_LIPOPROTEIN"/>
    <property type="match status" value="1"/>
</dbReference>
<dbReference type="PROSITE" id="PS51910">
    <property type="entry name" value="GH18_2"/>
    <property type="match status" value="1"/>
</dbReference>
<comment type="caution">
    <text evidence="3">The sequence shown here is derived from an EMBL/GenBank/DDBJ whole genome shotgun (WGS) entry which is preliminary data.</text>
</comment>
<accession>A0ABS6YB98</accession>
<evidence type="ECO:0000259" key="2">
    <source>
        <dbReference type="PROSITE" id="PS51910"/>
    </source>
</evidence>
<dbReference type="Pfam" id="PF08522">
    <property type="entry name" value="BT_3987-like_N"/>
    <property type="match status" value="1"/>
</dbReference>
<organism evidence="3 4">
    <name type="scientific">Hoylesella nanceiensis</name>
    <dbReference type="NCBI Taxonomy" id="425941"/>
    <lineage>
        <taxon>Bacteria</taxon>
        <taxon>Pseudomonadati</taxon>
        <taxon>Bacteroidota</taxon>
        <taxon>Bacteroidia</taxon>
        <taxon>Bacteroidales</taxon>
        <taxon>Prevotellaceae</taxon>
        <taxon>Hoylesella</taxon>
    </lineage>
</organism>
<dbReference type="Proteomes" id="UP000788426">
    <property type="component" value="Unassembled WGS sequence"/>
</dbReference>
<feature type="signal peptide" evidence="1">
    <location>
        <begin position="1"/>
        <end position="25"/>
    </location>
</feature>
<name>A0ABS6YB98_9BACT</name>
<proteinExistence type="predicted"/>
<evidence type="ECO:0000313" key="3">
    <source>
        <dbReference type="EMBL" id="MBW4768842.1"/>
    </source>
</evidence>
<keyword evidence="4" id="KW-1185">Reference proteome</keyword>
<evidence type="ECO:0000313" key="4">
    <source>
        <dbReference type="Proteomes" id="UP000788426"/>
    </source>
</evidence>
<dbReference type="InterPro" id="IPR013728">
    <property type="entry name" value="BT_3987-like_N"/>
</dbReference>
<feature type="domain" description="GH18" evidence="2">
    <location>
        <begin position="187"/>
        <end position="463"/>
    </location>
</feature>
<sequence>MTIIKKNINKLLVSLGILLSVSCSSDVNVMQVDEANYQVSNNNYAMLSNNNGLQVSDSISFSTTGSTGFFVQLQKASDADAVFELTYNEAILTEYNSKHASQYKALPTDLVQLPTEIKINKGATKSAEAKVSYNTAANLDSLGTYAIPLSIKVKSGNVMLSEKQSSFVLLVNDLSKMPNCDKSTGIKIVSCMEVNDCNPLNNLCFTLKKSGKPLIDMVILFSANINYNVETGQVYIYNNDNVRHLLSNKEKYLKPLQDKGIKVVLGILGNHDASGIANLTPKGAKLFAKEIKEVLDAYQLDGVFFDDEYSKYSGAPGFEPSPSSEAAARLCYETKKAIGDKIVSVYVYGRTSSLPAVDGVQSGNFVDYALHDYGRSSDLSNNYPGMPKSRMGLYSQEYNRGYWANTAGLQRIRTEGYGCHMIFAMDPFRRNFSYGQIPSMQNIAKELFDDELVYNNKPYRKDW</sequence>
<keyword evidence="1" id="KW-0732">Signal</keyword>
<protein>
    <submittedName>
        <fullName evidence="3">DUF1735 domain-containing protein</fullName>
    </submittedName>
</protein>
<reference evidence="3 4" key="1">
    <citation type="submission" date="2021-07" db="EMBL/GenBank/DDBJ databases">
        <title>Genomic diversity and antimicrobial resistance of Prevotella spp. isolated from chronic lung disease airways.</title>
        <authorList>
            <person name="Webb K.A."/>
            <person name="Olagoke O.S."/>
            <person name="Baird T."/>
            <person name="Neill J."/>
            <person name="Pham A."/>
            <person name="Wells T.J."/>
            <person name="Ramsay K.A."/>
            <person name="Bell S.C."/>
            <person name="Sarovich D.S."/>
            <person name="Price E.P."/>
        </authorList>
    </citation>
    <scope>NUCLEOTIDE SEQUENCE [LARGE SCALE GENOMIC DNA]</scope>
    <source>
        <strain evidence="3 4">SCHI0011.S.12</strain>
    </source>
</reference>